<feature type="region of interest" description="Disordered" evidence="1">
    <location>
        <begin position="1"/>
        <end position="22"/>
    </location>
</feature>
<evidence type="ECO:0000313" key="2">
    <source>
        <dbReference type="EMBL" id="VCU70838.1"/>
    </source>
</evidence>
<organism evidence="2 3">
    <name type="scientific">Pigmentiphaga humi</name>
    <dbReference type="NCBI Taxonomy" id="2478468"/>
    <lineage>
        <taxon>Bacteria</taxon>
        <taxon>Pseudomonadati</taxon>
        <taxon>Pseudomonadota</taxon>
        <taxon>Betaproteobacteria</taxon>
        <taxon>Burkholderiales</taxon>
        <taxon>Alcaligenaceae</taxon>
        <taxon>Pigmentiphaga</taxon>
    </lineage>
</organism>
<sequence>MTGAGDPNGGSVTAFDAPPSGDTLILERIVPPTQETTYQENDPFPAKSHERALDKLTMIDQQVEEVLGLRPGACVRALRIPASDPGISLLPDAAARARKALIFDGSGNPVVSDDDYNDQATNAAASAAEALAAKNAAEEARDLSQEIANQFGDVQGAINAAIALLGHRNGHQIDHAVRQWHA</sequence>
<name>A0A3P4B594_9BURK</name>
<accession>A0A3P4B594</accession>
<dbReference type="EMBL" id="UWPJ01000023">
    <property type="protein sequence ID" value="VCU70838.1"/>
    <property type="molecule type" value="Genomic_DNA"/>
</dbReference>
<evidence type="ECO:0000313" key="3">
    <source>
        <dbReference type="Proteomes" id="UP000277294"/>
    </source>
</evidence>
<evidence type="ECO:0000256" key="1">
    <source>
        <dbReference type="SAM" id="MobiDB-lite"/>
    </source>
</evidence>
<proteinExistence type="predicted"/>
<dbReference type="AlphaFoldDB" id="A0A3P4B594"/>
<dbReference type="Proteomes" id="UP000277294">
    <property type="component" value="Unassembled WGS sequence"/>
</dbReference>
<reference evidence="2 3" key="1">
    <citation type="submission" date="2018-10" db="EMBL/GenBank/DDBJ databases">
        <authorList>
            <person name="Criscuolo A."/>
        </authorList>
    </citation>
    <scope>NUCLEOTIDE SEQUENCE [LARGE SCALE GENOMIC DNA]</scope>
    <source>
        <strain evidence="2">DnA1</strain>
    </source>
</reference>
<gene>
    <name evidence="2" type="ORF">PIGHUM_02917</name>
</gene>
<protein>
    <submittedName>
        <fullName evidence="2">Uncharacterized protein</fullName>
    </submittedName>
</protein>
<keyword evidence="3" id="KW-1185">Reference proteome</keyword>